<gene>
    <name evidence="3" type="ORF">CCR94_16040</name>
</gene>
<keyword evidence="2" id="KW-0812">Transmembrane</keyword>
<evidence type="ECO:0000313" key="3">
    <source>
        <dbReference type="EMBL" id="PPQ29110.1"/>
    </source>
</evidence>
<keyword evidence="2" id="KW-1133">Transmembrane helix</keyword>
<name>A0A2S6N3B5_9HYPH</name>
<protein>
    <submittedName>
        <fullName evidence="3">Uncharacterized protein</fullName>
    </submittedName>
</protein>
<comment type="caution">
    <text evidence="3">The sequence shown here is derived from an EMBL/GenBank/DDBJ whole genome shotgun (WGS) entry which is preliminary data.</text>
</comment>
<proteinExistence type="predicted"/>
<evidence type="ECO:0000313" key="4">
    <source>
        <dbReference type="Proteomes" id="UP000239089"/>
    </source>
</evidence>
<evidence type="ECO:0000256" key="1">
    <source>
        <dbReference type="SAM" id="MobiDB-lite"/>
    </source>
</evidence>
<dbReference type="EMBL" id="NHSJ01000098">
    <property type="protein sequence ID" value="PPQ29110.1"/>
    <property type="molecule type" value="Genomic_DNA"/>
</dbReference>
<evidence type="ECO:0000256" key="2">
    <source>
        <dbReference type="SAM" id="Phobius"/>
    </source>
</evidence>
<feature type="region of interest" description="Disordered" evidence="1">
    <location>
        <begin position="1"/>
        <end position="20"/>
    </location>
</feature>
<keyword evidence="2" id="KW-0472">Membrane</keyword>
<dbReference type="Proteomes" id="UP000239089">
    <property type="component" value="Unassembled WGS sequence"/>
</dbReference>
<reference evidence="3 4" key="1">
    <citation type="journal article" date="2018" name="Arch. Microbiol.">
        <title>New insights into the metabolic potential of the phototrophic purple bacterium Rhodopila globiformis DSM 161(T) from its draft genome sequence and evidence for a vanadium-dependent nitrogenase.</title>
        <authorList>
            <person name="Imhoff J.F."/>
            <person name="Rahn T."/>
            <person name="Kunzel S."/>
            <person name="Neulinger S.C."/>
        </authorList>
    </citation>
    <scope>NUCLEOTIDE SEQUENCE [LARGE SCALE GENOMIC DNA]</scope>
    <source>
        <strain evidence="3 4">DSM 16996</strain>
    </source>
</reference>
<keyword evidence="4" id="KW-1185">Reference proteome</keyword>
<accession>A0A2S6N3B5</accession>
<dbReference type="AlphaFoldDB" id="A0A2S6N3B5"/>
<organism evidence="3 4">
    <name type="scientific">Rhodoblastus sphagnicola</name>
    <dbReference type="NCBI Taxonomy" id="333368"/>
    <lineage>
        <taxon>Bacteria</taxon>
        <taxon>Pseudomonadati</taxon>
        <taxon>Pseudomonadota</taxon>
        <taxon>Alphaproteobacteria</taxon>
        <taxon>Hyphomicrobiales</taxon>
        <taxon>Rhodoblastaceae</taxon>
        <taxon>Rhodoblastus</taxon>
    </lineage>
</organism>
<sequence length="76" mass="8409">MDAEDNGILGGSVIPPSDMDPWTMEHAPFPEASRFARSLGKASKVDWLKVSTWTLAGTFGPAFWVPALLWLQHVLR</sequence>
<feature type="transmembrane region" description="Helical" evidence="2">
    <location>
        <begin position="50"/>
        <end position="71"/>
    </location>
</feature>